<reference evidence="3" key="1">
    <citation type="journal article" date="2007" name="Proc. Natl. Acad. Sci. U.S.A.">
        <title>Genome sequencing reveals complex secondary metabolome in the marine actinomycete Salinispora tropica.</title>
        <authorList>
            <person name="Udwary D.W."/>
            <person name="Zeigler L."/>
            <person name="Asolkar R.N."/>
            <person name="Singan V."/>
            <person name="Lapidus A."/>
            <person name="Fenical W."/>
            <person name="Jensen P.R."/>
            <person name="Moore B.S."/>
        </authorList>
    </citation>
    <scope>NUCLEOTIDE SEQUENCE [LARGE SCALE GENOMIC DNA]</scope>
    <source>
        <strain evidence="3">ATCC BAA-916 / DSM 44818 / CNB-440</strain>
    </source>
</reference>
<dbReference type="RefSeq" id="WP_012015759.1">
    <property type="nucleotide sequence ID" value="NC_009380.1"/>
</dbReference>
<dbReference type="Proteomes" id="UP000000235">
    <property type="component" value="Chromosome"/>
</dbReference>
<dbReference type="eggNOG" id="COG1396">
    <property type="taxonomic scope" value="Bacteria"/>
</dbReference>
<organism evidence="2 3">
    <name type="scientific">Salinispora tropica (strain ATCC BAA-916 / DSM 44818 / JCM 13857 / NBRC 105044 / CNB-440)</name>
    <dbReference type="NCBI Taxonomy" id="369723"/>
    <lineage>
        <taxon>Bacteria</taxon>
        <taxon>Bacillati</taxon>
        <taxon>Actinomycetota</taxon>
        <taxon>Actinomycetes</taxon>
        <taxon>Micromonosporales</taxon>
        <taxon>Micromonosporaceae</taxon>
        <taxon>Salinispora</taxon>
    </lineage>
</organism>
<dbReference type="PATRIC" id="fig|369723.5.peg.4724"/>
<gene>
    <name evidence="2" type="ordered locus">Strop_4567</name>
</gene>
<name>A4XDH9_SALTO</name>
<keyword evidence="3" id="KW-1185">Reference proteome</keyword>
<dbReference type="HOGENOM" id="CLU_055817_1_3_11"/>
<dbReference type="KEGG" id="stp:Strop_4567"/>
<dbReference type="STRING" id="369723.Strop_4567"/>
<dbReference type="SUPFAM" id="SSF47413">
    <property type="entry name" value="lambda repressor-like DNA-binding domains"/>
    <property type="match status" value="1"/>
</dbReference>
<evidence type="ECO:0000313" key="2">
    <source>
        <dbReference type="EMBL" id="ABP56995.1"/>
    </source>
</evidence>
<accession>A4XDH9</accession>
<sequence>MREKAGLTLKEVGDYVNRNPGTLSRMESGFVAARLPEVLAYLDVCGIDDPKRREDLKTMAQDVWQKGWWDGFTANLAGALIDWVWLESRATHIYSFEVAVLPGLLQTREYAEAVIRAWDHSASTADIDRYVEVRMARQRRLTDAEPVQFSTVIDEGALRRLVGSPEVMRAQLAHLRSMATWPNVEITILSGQAGAHASPNGSFDAFRMRRPYPPTGCIATAAGSIVVEGDKAHSLFQRYDRLRCAALHNGAAQRILFDLEARLE</sequence>
<dbReference type="InterPro" id="IPR043917">
    <property type="entry name" value="DUF5753"/>
</dbReference>
<evidence type="ECO:0000313" key="3">
    <source>
        <dbReference type="Proteomes" id="UP000000235"/>
    </source>
</evidence>
<proteinExistence type="predicted"/>
<dbReference type="InterPro" id="IPR010982">
    <property type="entry name" value="Lambda_DNA-bd_dom_sf"/>
</dbReference>
<dbReference type="CDD" id="cd00093">
    <property type="entry name" value="HTH_XRE"/>
    <property type="match status" value="1"/>
</dbReference>
<dbReference type="Pfam" id="PF19054">
    <property type="entry name" value="DUF5753"/>
    <property type="match status" value="1"/>
</dbReference>
<evidence type="ECO:0000259" key="1">
    <source>
        <dbReference type="Pfam" id="PF19054"/>
    </source>
</evidence>
<dbReference type="AlphaFoldDB" id="A4XDH9"/>
<feature type="domain" description="DUF5753" evidence="1">
    <location>
        <begin position="82"/>
        <end position="252"/>
    </location>
</feature>
<dbReference type="EMBL" id="CP000667">
    <property type="protein sequence ID" value="ABP56995.1"/>
    <property type="molecule type" value="Genomic_DNA"/>
</dbReference>
<dbReference type="Pfam" id="PF13560">
    <property type="entry name" value="HTH_31"/>
    <property type="match status" value="1"/>
</dbReference>
<dbReference type="InterPro" id="IPR001387">
    <property type="entry name" value="Cro/C1-type_HTH"/>
</dbReference>
<dbReference type="GO" id="GO:0003677">
    <property type="term" value="F:DNA binding"/>
    <property type="evidence" value="ECO:0007669"/>
    <property type="project" value="InterPro"/>
</dbReference>
<protein>
    <recommendedName>
        <fullName evidence="1">DUF5753 domain-containing protein</fullName>
    </recommendedName>
</protein>